<reference evidence="9 10" key="2">
    <citation type="journal article" date="2019" name="Nat. Med.">
        <title>A library of human gut bacterial isolates paired with longitudinal multiomics data enables mechanistic microbiome research.</title>
        <authorList>
            <person name="Poyet M."/>
            <person name="Groussin M."/>
            <person name="Gibbons S.M."/>
            <person name="Avila-Pacheco J."/>
            <person name="Jiang X."/>
            <person name="Kearney S.M."/>
            <person name="Perrotta A.R."/>
            <person name="Berdy B."/>
            <person name="Zhao S."/>
            <person name="Lieberman T.D."/>
            <person name="Swanson P.K."/>
            <person name="Smith M."/>
            <person name="Roesemann S."/>
            <person name="Alexander J.E."/>
            <person name="Rich S.A."/>
            <person name="Livny J."/>
            <person name="Vlamakis H."/>
            <person name="Clish C."/>
            <person name="Bullock K."/>
            <person name="Deik A."/>
            <person name="Scott J."/>
            <person name="Pierce K.A."/>
            <person name="Xavier R.J."/>
            <person name="Alm E.J."/>
        </authorList>
    </citation>
    <scope>NUCLEOTIDE SEQUENCE [LARGE SCALE GENOMIC DNA]</scope>
    <source>
        <strain evidence="6 10">BIOML-A21</strain>
        <strain evidence="5 9">BIOML-A25</strain>
    </source>
</reference>
<gene>
    <name evidence="3" type="ORF">ERS852494_00827</name>
    <name evidence="4" type="ORF">ERS852558_03440</name>
    <name evidence="6" type="ORF">F2Y35_17885</name>
    <name evidence="5" type="ORF">F2Y39_12330</name>
</gene>
<feature type="region of interest" description="Disordered" evidence="1">
    <location>
        <begin position="72"/>
        <end position="122"/>
    </location>
</feature>
<accession>A0A174WN61</accession>
<evidence type="ECO:0000313" key="7">
    <source>
        <dbReference type="Proteomes" id="UP000095657"/>
    </source>
</evidence>
<proteinExistence type="predicted"/>
<dbReference type="Proteomes" id="UP000427825">
    <property type="component" value="Unassembled WGS sequence"/>
</dbReference>
<dbReference type="Proteomes" id="UP000095725">
    <property type="component" value="Unassembled WGS sequence"/>
</dbReference>
<feature type="compositionally biased region" description="Basic and acidic residues" evidence="1">
    <location>
        <begin position="105"/>
        <end position="115"/>
    </location>
</feature>
<evidence type="ECO:0000313" key="9">
    <source>
        <dbReference type="Proteomes" id="UP000427825"/>
    </source>
</evidence>
<evidence type="ECO:0000313" key="6">
    <source>
        <dbReference type="EMBL" id="KAA5488334.1"/>
    </source>
</evidence>
<dbReference type="RefSeq" id="WP_022042763.1">
    <property type="nucleotide sequence ID" value="NZ_CAXSUM010000030.1"/>
</dbReference>
<dbReference type="AlphaFoldDB" id="A0A174WN61"/>
<reference evidence="7 8" key="1">
    <citation type="submission" date="2015-09" db="EMBL/GenBank/DDBJ databases">
        <authorList>
            <consortium name="Pathogen Informatics"/>
        </authorList>
    </citation>
    <scope>NUCLEOTIDE SEQUENCE [LARGE SCALE GENOMIC DNA]</scope>
    <source>
        <strain evidence="3 7">2789STDY5834880</strain>
        <strain evidence="4 8">2789STDY5834946</strain>
    </source>
</reference>
<dbReference type="Proteomes" id="UP000491168">
    <property type="component" value="Unassembled WGS sequence"/>
</dbReference>
<evidence type="ECO:0000313" key="3">
    <source>
        <dbReference type="EMBL" id="CUO82518.1"/>
    </source>
</evidence>
<dbReference type="Proteomes" id="UP000095657">
    <property type="component" value="Unassembled WGS sequence"/>
</dbReference>
<evidence type="ECO:0000256" key="1">
    <source>
        <dbReference type="SAM" id="MobiDB-lite"/>
    </source>
</evidence>
<name>A0A174WN61_9BACE</name>
<keyword evidence="2" id="KW-0472">Membrane</keyword>
<keyword evidence="2" id="KW-1133">Transmembrane helix</keyword>
<dbReference type="EMBL" id="VVYJ01000006">
    <property type="protein sequence ID" value="KAA5476722.1"/>
    <property type="molecule type" value="Genomic_DNA"/>
</dbReference>
<keyword evidence="2" id="KW-0812">Transmembrane</keyword>
<evidence type="ECO:0000313" key="4">
    <source>
        <dbReference type="EMBL" id="CUQ45470.1"/>
    </source>
</evidence>
<dbReference type="STRING" id="47678.ERS852494_00827"/>
<dbReference type="EMBL" id="VVYF01000020">
    <property type="protein sequence ID" value="KAA5488334.1"/>
    <property type="molecule type" value="Genomic_DNA"/>
</dbReference>
<evidence type="ECO:0000313" key="10">
    <source>
        <dbReference type="Proteomes" id="UP000491168"/>
    </source>
</evidence>
<organism evidence="4 8">
    <name type="scientific">Bacteroides caccae</name>
    <dbReference type="NCBI Taxonomy" id="47678"/>
    <lineage>
        <taxon>Bacteria</taxon>
        <taxon>Pseudomonadati</taxon>
        <taxon>Bacteroidota</taxon>
        <taxon>Bacteroidia</taxon>
        <taxon>Bacteroidales</taxon>
        <taxon>Bacteroidaceae</taxon>
        <taxon>Bacteroides</taxon>
    </lineage>
</organism>
<evidence type="ECO:0000313" key="5">
    <source>
        <dbReference type="EMBL" id="KAA5476722.1"/>
    </source>
</evidence>
<dbReference type="EMBL" id="CZAI01000002">
    <property type="protein sequence ID" value="CUO82518.1"/>
    <property type="molecule type" value="Genomic_DNA"/>
</dbReference>
<protein>
    <submittedName>
        <fullName evidence="4">Uncharacterized protein</fullName>
    </submittedName>
</protein>
<sequence length="153" mass="17455">MSPFVIFVIVLTIIYIIYYAVMITRDLYGKKEDHKTQEEVFDVSDMVEEEAAVSVHESDNGFSVADKEYETLNLHDENEAPSSTDGESGDAKSEKQSPKNVAENLAHKFEKKSDEIQPSMSDGMYADDFYQTLLNGNRTNRPQIKIEHIRNEL</sequence>
<evidence type="ECO:0000256" key="2">
    <source>
        <dbReference type="SAM" id="Phobius"/>
    </source>
</evidence>
<feature type="transmembrane region" description="Helical" evidence="2">
    <location>
        <begin position="6"/>
        <end position="28"/>
    </location>
</feature>
<evidence type="ECO:0000313" key="8">
    <source>
        <dbReference type="Proteomes" id="UP000095725"/>
    </source>
</evidence>
<dbReference type="EMBL" id="CZBL01000016">
    <property type="protein sequence ID" value="CUQ45470.1"/>
    <property type="molecule type" value="Genomic_DNA"/>
</dbReference>